<dbReference type="Proteomes" id="UP001141552">
    <property type="component" value="Unassembled WGS sequence"/>
</dbReference>
<dbReference type="AlphaFoldDB" id="A0A9Q0JD23"/>
<dbReference type="EMBL" id="JAKUCV010003620">
    <property type="protein sequence ID" value="KAJ4838186.1"/>
    <property type="molecule type" value="Genomic_DNA"/>
</dbReference>
<organism evidence="1 2">
    <name type="scientific">Turnera subulata</name>
    <dbReference type="NCBI Taxonomy" id="218843"/>
    <lineage>
        <taxon>Eukaryota</taxon>
        <taxon>Viridiplantae</taxon>
        <taxon>Streptophyta</taxon>
        <taxon>Embryophyta</taxon>
        <taxon>Tracheophyta</taxon>
        <taxon>Spermatophyta</taxon>
        <taxon>Magnoliopsida</taxon>
        <taxon>eudicotyledons</taxon>
        <taxon>Gunneridae</taxon>
        <taxon>Pentapetalae</taxon>
        <taxon>rosids</taxon>
        <taxon>fabids</taxon>
        <taxon>Malpighiales</taxon>
        <taxon>Passifloraceae</taxon>
        <taxon>Turnera</taxon>
    </lineage>
</organism>
<evidence type="ECO:0000313" key="2">
    <source>
        <dbReference type="Proteomes" id="UP001141552"/>
    </source>
</evidence>
<gene>
    <name evidence="1" type="ORF">Tsubulata_050609</name>
</gene>
<feature type="non-terminal residue" evidence="1">
    <location>
        <position position="124"/>
    </location>
</feature>
<keyword evidence="2" id="KW-1185">Reference proteome</keyword>
<reference evidence="1" key="2">
    <citation type="journal article" date="2023" name="Plants (Basel)">
        <title>Annotation of the Turnera subulata (Passifloraceae) Draft Genome Reveals the S-Locus Evolved after the Divergence of Turneroideae from Passifloroideae in a Stepwise Manner.</title>
        <authorList>
            <person name="Henning P.M."/>
            <person name="Roalson E.H."/>
            <person name="Mir W."/>
            <person name="McCubbin A.G."/>
            <person name="Shore J.S."/>
        </authorList>
    </citation>
    <scope>NUCLEOTIDE SEQUENCE</scope>
    <source>
        <strain evidence="1">F60SS</strain>
    </source>
</reference>
<sequence>EVLLYDNDRPRNRVEADKIFKFLYGIRNVESLALSTIAFEAMNRAGSLKHQTSSLSKLRSLKLFAGEIERGWESFEGENTDELKLPEEITTYLLSGTPHPQNVDIILDHYPIDPVDDHLVDDFF</sequence>
<comment type="caution">
    <text evidence="1">The sequence shown here is derived from an EMBL/GenBank/DDBJ whole genome shotgun (WGS) entry which is preliminary data.</text>
</comment>
<dbReference type="OrthoDB" id="1848700at2759"/>
<proteinExistence type="predicted"/>
<accession>A0A9Q0JD23</accession>
<reference evidence="1" key="1">
    <citation type="submission" date="2022-02" db="EMBL/GenBank/DDBJ databases">
        <authorList>
            <person name="Henning P.M."/>
            <person name="McCubbin A.G."/>
            <person name="Shore J.S."/>
        </authorList>
    </citation>
    <scope>NUCLEOTIDE SEQUENCE</scope>
    <source>
        <strain evidence="1">F60SS</strain>
        <tissue evidence="1">Leaves</tissue>
    </source>
</reference>
<protein>
    <submittedName>
        <fullName evidence="1">Uncharacterized protein</fullName>
    </submittedName>
</protein>
<name>A0A9Q0JD23_9ROSI</name>
<evidence type="ECO:0000313" key="1">
    <source>
        <dbReference type="EMBL" id="KAJ4838186.1"/>
    </source>
</evidence>